<dbReference type="HAMAP" id="MF_04144">
    <property type="entry name" value="TERL_LAMBDA"/>
    <property type="match status" value="1"/>
</dbReference>
<accession>A0A2U8WAJ3</accession>
<feature type="domain" description="Phage terminase large subunit GpA ATPase" evidence="2">
    <location>
        <begin position="48"/>
        <end position="310"/>
    </location>
</feature>
<dbReference type="InterPro" id="IPR046454">
    <property type="entry name" value="GpA_endonuclease"/>
</dbReference>
<evidence type="ECO:0008006" key="6">
    <source>
        <dbReference type="Google" id="ProtNLM"/>
    </source>
</evidence>
<feature type="domain" description="Terminase large subunit GpA endonuclease" evidence="3">
    <location>
        <begin position="358"/>
        <end position="638"/>
    </location>
</feature>
<dbReference type="PANTHER" id="PTHR34413:SF2">
    <property type="entry name" value="PROPHAGE TAIL FIBER ASSEMBLY PROTEIN HOMOLOG TFAE-RELATED"/>
    <property type="match status" value="1"/>
</dbReference>
<dbReference type="OrthoDB" id="5181253at2"/>
<dbReference type="Pfam" id="PF20454">
    <property type="entry name" value="GpA_nuclease"/>
    <property type="match status" value="1"/>
</dbReference>
<evidence type="ECO:0000259" key="3">
    <source>
        <dbReference type="Pfam" id="PF20454"/>
    </source>
</evidence>
<organism evidence="4 5">
    <name type="scientific">Methylobacterium durans</name>
    <dbReference type="NCBI Taxonomy" id="2202825"/>
    <lineage>
        <taxon>Bacteria</taxon>
        <taxon>Pseudomonadati</taxon>
        <taxon>Pseudomonadota</taxon>
        <taxon>Alphaproteobacteria</taxon>
        <taxon>Hyphomicrobiales</taxon>
        <taxon>Methylobacteriaceae</taxon>
        <taxon>Methylobacterium</taxon>
    </lineage>
</organism>
<evidence type="ECO:0000313" key="4">
    <source>
        <dbReference type="EMBL" id="AWN43157.1"/>
    </source>
</evidence>
<dbReference type="KEGG" id="mets:DK389_25015"/>
<dbReference type="EMBL" id="CP029550">
    <property type="protein sequence ID" value="AWN43157.1"/>
    <property type="molecule type" value="Genomic_DNA"/>
</dbReference>
<feature type="region of interest" description="Disordered" evidence="1">
    <location>
        <begin position="673"/>
        <end position="700"/>
    </location>
</feature>
<dbReference type="GO" id="GO:0004519">
    <property type="term" value="F:endonuclease activity"/>
    <property type="evidence" value="ECO:0007669"/>
    <property type="project" value="InterPro"/>
</dbReference>
<dbReference type="InterPro" id="IPR046453">
    <property type="entry name" value="GpA_ATPase"/>
</dbReference>
<evidence type="ECO:0000313" key="5">
    <source>
        <dbReference type="Proteomes" id="UP000245926"/>
    </source>
</evidence>
<dbReference type="RefSeq" id="WP_109893692.1">
    <property type="nucleotide sequence ID" value="NZ_CP029550.1"/>
</dbReference>
<feature type="compositionally biased region" description="Low complexity" evidence="1">
    <location>
        <begin position="673"/>
        <end position="684"/>
    </location>
</feature>
<dbReference type="AlphaFoldDB" id="A0A2U8WAJ3"/>
<sequence>MNCMTPATALAGWAALADRLARARNALKPPPRLNLIEWADEYRYVSLSSSPGKWQTRSQPVAYGPMRAVTESDTHKVTVMAGTQVVKSELLKNVAYYYIHQEPSPILFVQPSQGAAASFSKERFAPDVRRMPELQAIIEAPKARDSDNTITHKEYPGGPLDFVGANSPTDLASRPKRIILCDEIDKYPPSAGPEGDPLVLAEERASTYEDLGLAKFVRVCSPTEEGTSRIGREYEASDQRRCFVACPHCDHAQTLTWAKVKWEKVLEDGTVTIDVPEGASVREHRPETAGIACEDCGVIWTERDRLRALQALEHAPDYGWRQTRRFVCCEVRQEPRNWDDRGRARCEVCEAPARYDGHAGFAISKLYSARHKLSRVVREFLSAVGDPELLKKFTNTALAELWRPAGIEALDGSRLIERAESYGPQDLPEAVRAITGFADVQGDRLEVQLVGWGDDEEAWPFLYEIIPFDPAQPQAWRELDRIRLDAYRTRDGRTLRVAALGVDVGGHHGAQVYAYCRPRRNQRVFATIGSAGKRPLWPLRASKSKTNERFWMLGVDAGKDAVYGRLKIEPPEVDQRKPGFIHFPAEPGFGVDYFAGLTVERRETRRRMGQPYTVWVCPSGKRNEPLDTLVGAMAVRKSLPRRLEQTLQYDTRAHATADEPDIEADATAEVVPAPQPQAPSVSVARHPSRPRVITASDPYL</sequence>
<name>A0A2U8WAJ3_9HYPH</name>
<protein>
    <recommendedName>
        <fullName evidence="6">Terminase</fullName>
    </recommendedName>
</protein>
<evidence type="ECO:0000259" key="2">
    <source>
        <dbReference type="Pfam" id="PF05876"/>
    </source>
</evidence>
<dbReference type="GO" id="GO:0016887">
    <property type="term" value="F:ATP hydrolysis activity"/>
    <property type="evidence" value="ECO:0007669"/>
    <property type="project" value="InterPro"/>
</dbReference>
<dbReference type="InterPro" id="IPR051220">
    <property type="entry name" value="TFA_Chaperone"/>
</dbReference>
<evidence type="ECO:0000256" key="1">
    <source>
        <dbReference type="SAM" id="MobiDB-lite"/>
    </source>
</evidence>
<dbReference type="Proteomes" id="UP000245926">
    <property type="component" value="Chromosome"/>
</dbReference>
<gene>
    <name evidence="4" type="ORF">DK389_25015</name>
</gene>
<dbReference type="PANTHER" id="PTHR34413">
    <property type="entry name" value="PROPHAGE TAIL FIBER ASSEMBLY PROTEIN HOMOLOG TFAE-RELATED-RELATED"/>
    <property type="match status" value="1"/>
</dbReference>
<dbReference type="GO" id="GO:0005524">
    <property type="term" value="F:ATP binding"/>
    <property type="evidence" value="ECO:0007669"/>
    <property type="project" value="InterPro"/>
</dbReference>
<dbReference type="Pfam" id="PF05876">
    <property type="entry name" value="GpA_ATPase"/>
    <property type="match status" value="1"/>
</dbReference>
<reference evidence="5" key="1">
    <citation type="submission" date="2018-05" db="EMBL/GenBank/DDBJ databases">
        <title>Complete Genome Sequence of Methylobacterium sp. 17SD2-17.</title>
        <authorList>
            <person name="Srinivasan S."/>
        </authorList>
    </citation>
    <scope>NUCLEOTIDE SEQUENCE [LARGE SCALE GENOMIC DNA]</scope>
    <source>
        <strain evidence="5">17SD2-17</strain>
    </source>
</reference>
<proteinExistence type="inferred from homology"/>
<dbReference type="InterPro" id="IPR008866">
    <property type="entry name" value="Phage_lambda_GpA-like"/>
</dbReference>
<keyword evidence="5" id="KW-1185">Reference proteome</keyword>